<proteinExistence type="predicted"/>
<evidence type="ECO:0000313" key="2">
    <source>
        <dbReference type="EMBL" id="PWG64651.1"/>
    </source>
</evidence>
<accession>A0A2U2N616</accession>
<organism evidence="2 3">
    <name type="scientific">Sediminicurvatus halobius</name>
    <dbReference type="NCBI Taxonomy" id="2182432"/>
    <lineage>
        <taxon>Bacteria</taxon>
        <taxon>Pseudomonadati</taxon>
        <taxon>Pseudomonadota</taxon>
        <taxon>Gammaproteobacteria</taxon>
        <taxon>Chromatiales</taxon>
        <taxon>Ectothiorhodospiraceae</taxon>
        <taxon>Sediminicurvatus</taxon>
    </lineage>
</organism>
<dbReference type="Proteomes" id="UP000245474">
    <property type="component" value="Unassembled WGS sequence"/>
</dbReference>
<gene>
    <name evidence="2" type="ORF">DEM34_04810</name>
</gene>
<name>A0A2U2N616_9GAMM</name>
<dbReference type="InterPro" id="IPR009506">
    <property type="entry name" value="YjiS-like"/>
</dbReference>
<dbReference type="Pfam" id="PF06568">
    <property type="entry name" value="YjiS-like"/>
    <property type="match status" value="1"/>
</dbReference>
<protein>
    <submittedName>
        <fullName evidence="2">DUF1127 domain-containing protein</fullName>
    </submittedName>
</protein>
<evidence type="ECO:0000313" key="3">
    <source>
        <dbReference type="Proteomes" id="UP000245474"/>
    </source>
</evidence>
<sequence>MRRALGWLRAGLARRRTRARLRADLTRLDAHLLRDIGVRREDLVREAYRPFWRE</sequence>
<keyword evidence="3" id="KW-1185">Reference proteome</keyword>
<feature type="domain" description="YjiS-like" evidence="1">
    <location>
        <begin position="8"/>
        <end position="43"/>
    </location>
</feature>
<dbReference type="EMBL" id="QFFI01000005">
    <property type="protein sequence ID" value="PWG64651.1"/>
    <property type="molecule type" value="Genomic_DNA"/>
</dbReference>
<comment type="caution">
    <text evidence="2">The sequence shown here is derived from an EMBL/GenBank/DDBJ whole genome shotgun (WGS) entry which is preliminary data.</text>
</comment>
<reference evidence="2 3" key="1">
    <citation type="submission" date="2018-05" db="EMBL/GenBank/DDBJ databases">
        <title>Spiribacter halobius sp. nov., a moderately halophilic bacterium isolated from marine solar saltern.</title>
        <authorList>
            <person name="Zheng W.-S."/>
            <person name="Lu D.-C."/>
            <person name="Du Z.-J."/>
        </authorList>
    </citation>
    <scope>NUCLEOTIDE SEQUENCE [LARGE SCALE GENOMIC DNA]</scope>
    <source>
        <strain evidence="2 3">E85</strain>
    </source>
</reference>
<dbReference type="AlphaFoldDB" id="A0A2U2N616"/>
<evidence type="ECO:0000259" key="1">
    <source>
        <dbReference type="Pfam" id="PF06568"/>
    </source>
</evidence>